<name>A0A3D9HUB8_9BACL</name>
<dbReference type="SMART" id="SM00382">
    <property type="entry name" value="AAA"/>
    <property type="match status" value="1"/>
</dbReference>
<reference evidence="5 6" key="1">
    <citation type="submission" date="2018-07" db="EMBL/GenBank/DDBJ databases">
        <title>Genomic Encyclopedia of Type Strains, Phase III (KMG-III): the genomes of soil and plant-associated and newly described type strains.</title>
        <authorList>
            <person name="Whitman W."/>
        </authorList>
    </citation>
    <scope>NUCLEOTIDE SEQUENCE [LARGE SCALE GENOMIC DNA]</scope>
    <source>
        <strain evidence="5 6">CECT 7287</strain>
    </source>
</reference>
<keyword evidence="1" id="KW-0813">Transport</keyword>
<sequence length="285" mass="31703">MTDTPLVALVDIERRLSGKVVLNKLSLSIHRGEVIALLGRNGSGKSTLLKVISGLSPIEAGERRSALPYKRIGFAPDRFPKLRFTAEEYLRAMCKIRGMNPAQSEQRVDELLELFRLPSNSGRLRHYSKGMLQKVNLMQALLEEPELLLLDEPLSGLDERTREELTEALAGLKAKGIAIVYSSHELHLAQRIADRTVRLTEGKITIEENEKIAPIRVKTIDFQLEEEAAQQVCNLMTADIRLQRVRAGWRAVVEAGQADAFLLAILNSGGRIHSVADEEGRPGAR</sequence>
<dbReference type="PANTHER" id="PTHR42939">
    <property type="entry name" value="ABC TRANSPORTER ATP-BINDING PROTEIN ALBC-RELATED"/>
    <property type="match status" value="1"/>
</dbReference>
<evidence type="ECO:0000256" key="1">
    <source>
        <dbReference type="ARBA" id="ARBA00022448"/>
    </source>
</evidence>
<evidence type="ECO:0000259" key="4">
    <source>
        <dbReference type="PROSITE" id="PS50893"/>
    </source>
</evidence>
<dbReference type="AlphaFoldDB" id="A0A3D9HUB8"/>
<evidence type="ECO:0000256" key="3">
    <source>
        <dbReference type="ARBA" id="ARBA00022840"/>
    </source>
</evidence>
<gene>
    <name evidence="5" type="ORF">DFP98_15113</name>
</gene>
<dbReference type="PROSITE" id="PS50893">
    <property type="entry name" value="ABC_TRANSPORTER_2"/>
    <property type="match status" value="1"/>
</dbReference>
<dbReference type="Pfam" id="PF00005">
    <property type="entry name" value="ABC_tran"/>
    <property type="match status" value="1"/>
</dbReference>
<evidence type="ECO:0000313" key="6">
    <source>
        <dbReference type="Proteomes" id="UP000256977"/>
    </source>
</evidence>
<keyword evidence="2" id="KW-0547">Nucleotide-binding</keyword>
<dbReference type="InterPro" id="IPR003593">
    <property type="entry name" value="AAA+_ATPase"/>
</dbReference>
<dbReference type="Proteomes" id="UP000256977">
    <property type="component" value="Unassembled WGS sequence"/>
</dbReference>
<feature type="domain" description="ABC transporter" evidence="4">
    <location>
        <begin position="7"/>
        <end position="226"/>
    </location>
</feature>
<evidence type="ECO:0000313" key="5">
    <source>
        <dbReference type="EMBL" id="RED53092.1"/>
    </source>
</evidence>
<dbReference type="InterPro" id="IPR003439">
    <property type="entry name" value="ABC_transporter-like_ATP-bd"/>
</dbReference>
<dbReference type="RefSeq" id="WP_116065550.1">
    <property type="nucleotide sequence ID" value="NZ_QRDZ01000051.1"/>
</dbReference>
<dbReference type="OrthoDB" id="2290519at2"/>
<keyword evidence="3" id="KW-0067">ATP-binding</keyword>
<organism evidence="5 6">
    <name type="scientific">Cohnella phaseoli</name>
    <dbReference type="NCBI Taxonomy" id="456490"/>
    <lineage>
        <taxon>Bacteria</taxon>
        <taxon>Bacillati</taxon>
        <taxon>Bacillota</taxon>
        <taxon>Bacilli</taxon>
        <taxon>Bacillales</taxon>
        <taxon>Paenibacillaceae</taxon>
        <taxon>Cohnella</taxon>
    </lineage>
</organism>
<dbReference type="InterPro" id="IPR051782">
    <property type="entry name" value="ABC_Transporter_VariousFunc"/>
</dbReference>
<evidence type="ECO:0000256" key="2">
    <source>
        <dbReference type="ARBA" id="ARBA00022741"/>
    </source>
</evidence>
<dbReference type="Gene3D" id="3.40.50.300">
    <property type="entry name" value="P-loop containing nucleotide triphosphate hydrolases"/>
    <property type="match status" value="1"/>
</dbReference>
<dbReference type="PANTHER" id="PTHR42939:SF1">
    <property type="entry name" value="ABC TRANSPORTER ATP-BINDING PROTEIN ALBC-RELATED"/>
    <property type="match status" value="1"/>
</dbReference>
<accession>A0A3D9HUB8</accession>
<dbReference type="EMBL" id="QRDZ01000051">
    <property type="protein sequence ID" value="RED53092.1"/>
    <property type="molecule type" value="Genomic_DNA"/>
</dbReference>
<dbReference type="SUPFAM" id="SSF52540">
    <property type="entry name" value="P-loop containing nucleoside triphosphate hydrolases"/>
    <property type="match status" value="1"/>
</dbReference>
<keyword evidence="6" id="KW-1185">Reference proteome</keyword>
<dbReference type="InterPro" id="IPR027417">
    <property type="entry name" value="P-loop_NTPase"/>
</dbReference>
<protein>
    <submittedName>
        <fullName evidence="5">ABC-type multidrug transport system ATPase subunit</fullName>
    </submittedName>
</protein>
<proteinExistence type="predicted"/>
<dbReference type="GO" id="GO:0016887">
    <property type="term" value="F:ATP hydrolysis activity"/>
    <property type="evidence" value="ECO:0007669"/>
    <property type="project" value="InterPro"/>
</dbReference>
<comment type="caution">
    <text evidence="5">The sequence shown here is derived from an EMBL/GenBank/DDBJ whole genome shotgun (WGS) entry which is preliminary data.</text>
</comment>
<dbReference type="GO" id="GO:0005524">
    <property type="term" value="F:ATP binding"/>
    <property type="evidence" value="ECO:0007669"/>
    <property type="project" value="UniProtKB-KW"/>
</dbReference>